<feature type="compositionally biased region" description="Polar residues" evidence="1">
    <location>
        <begin position="1"/>
        <end position="12"/>
    </location>
</feature>
<reference evidence="2 3" key="1">
    <citation type="submission" date="2005-07" db="EMBL/GenBank/DDBJ databases">
        <authorList>
            <person name="Mural R.J."/>
            <person name="Li P.W."/>
            <person name="Adams M.D."/>
            <person name="Amanatides P.G."/>
            <person name="Baden-Tillson H."/>
            <person name="Barnstead M."/>
            <person name="Chin S.H."/>
            <person name="Dew I."/>
            <person name="Evans C.A."/>
            <person name="Ferriera S."/>
            <person name="Flanigan M."/>
            <person name="Fosler C."/>
            <person name="Glodek A."/>
            <person name="Gu Z."/>
            <person name="Holt R.A."/>
            <person name="Jennings D."/>
            <person name="Kraft C.L."/>
            <person name="Lu F."/>
            <person name="Nguyen T."/>
            <person name="Nusskern D.R."/>
            <person name="Pfannkoch C.M."/>
            <person name="Sitter C."/>
            <person name="Sutton G.G."/>
            <person name="Venter J.C."/>
            <person name="Wang Z."/>
            <person name="Woodage T."/>
            <person name="Zheng X.H."/>
            <person name="Zhong F."/>
        </authorList>
    </citation>
    <scope>NUCLEOTIDE SEQUENCE [LARGE SCALE GENOMIC DNA]</scope>
    <source>
        <strain>BN</strain>
        <strain evidence="3">Sprague-Dawley</strain>
    </source>
</reference>
<name>A6HFB6_RAT</name>
<dbReference type="Proteomes" id="UP000234681">
    <property type="component" value="Chromosome 10"/>
</dbReference>
<evidence type="ECO:0000313" key="3">
    <source>
        <dbReference type="Proteomes" id="UP000234681"/>
    </source>
</evidence>
<sequence length="50" mass="5644">MRNSAGIQLTPSSRKKEGSPRTLSWLRARPFLLWTHSQESPLLAHEATSL</sequence>
<protein>
    <submittedName>
        <fullName evidence="2">RCG33666</fullName>
    </submittedName>
</protein>
<evidence type="ECO:0000313" key="2">
    <source>
        <dbReference type="EMBL" id="EDM04721.1"/>
    </source>
</evidence>
<gene>
    <name evidence="2" type="ORF">rCG_33666</name>
</gene>
<feature type="region of interest" description="Disordered" evidence="1">
    <location>
        <begin position="1"/>
        <end position="21"/>
    </location>
</feature>
<accession>A6HFB6</accession>
<proteinExistence type="predicted"/>
<dbReference type="AlphaFoldDB" id="A6HFB6"/>
<dbReference type="EMBL" id="CH473948">
    <property type="protein sequence ID" value="EDM04721.1"/>
    <property type="molecule type" value="Genomic_DNA"/>
</dbReference>
<organism evidence="2 3">
    <name type="scientific">Rattus norvegicus</name>
    <name type="common">Rat</name>
    <dbReference type="NCBI Taxonomy" id="10116"/>
    <lineage>
        <taxon>Eukaryota</taxon>
        <taxon>Metazoa</taxon>
        <taxon>Chordata</taxon>
        <taxon>Craniata</taxon>
        <taxon>Vertebrata</taxon>
        <taxon>Euteleostomi</taxon>
        <taxon>Mammalia</taxon>
        <taxon>Eutheria</taxon>
        <taxon>Euarchontoglires</taxon>
        <taxon>Glires</taxon>
        <taxon>Rodentia</taxon>
        <taxon>Myomorpha</taxon>
        <taxon>Muroidea</taxon>
        <taxon>Muridae</taxon>
        <taxon>Murinae</taxon>
        <taxon>Rattus</taxon>
    </lineage>
</organism>
<evidence type="ECO:0000256" key="1">
    <source>
        <dbReference type="SAM" id="MobiDB-lite"/>
    </source>
</evidence>